<proteinExistence type="predicted"/>
<dbReference type="EMBL" id="NTFH01000005">
    <property type="protein sequence ID" value="PHQ15696.1"/>
    <property type="molecule type" value="Genomic_DNA"/>
</dbReference>
<name>A0A2G1UMH7_9GAMM</name>
<dbReference type="Proteomes" id="UP000231409">
    <property type="component" value="Unassembled WGS sequence"/>
</dbReference>
<evidence type="ECO:0000313" key="1">
    <source>
        <dbReference type="EMBL" id="PHQ15696.1"/>
    </source>
</evidence>
<dbReference type="AlphaFoldDB" id="A0A2G1UMH7"/>
<comment type="caution">
    <text evidence="1">The sequence shown here is derived from an EMBL/GenBank/DDBJ whole genome shotgun (WGS) entry which is preliminary data.</text>
</comment>
<protein>
    <submittedName>
        <fullName evidence="1">Uncharacterized protein</fullName>
    </submittedName>
</protein>
<gene>
    <name evidence="1" type="ORF">CLH61_05965</name>
</gene>
<reference evidence="1 2" key="1">
    <citation type="submission" date="2017-09" db="EMBL/GenBank/DDBJ databases">
        <title>The draft genome sequences of Marinobacter sp. PWS21.</title>
        <authorList>
            <person name="Cao J."/>
        </authorList>
    </citation>
    <scope>NUCLEOTIDE SEQUENCE [LARGE SCALE GENOMIC DNA]</scope>
    <source>
        <strain evidence="1 2">PWS21</strain>
    </source>
</reference>
<accession>A0A2G1UMH7</accession>
<organism evidence="1 2">
    <name type="scientific">Marinobacter profundi</name>
    <dbReference type="NCBI Taxonomy" id="2666256"/>
    <lineage>
        <taxon>Bacteria</taxon>
        <taxon>Pseudomonadati</taxon>
        <taxon>Pseudomonadota</taxon>
        <taxon>Gammaproteobacteria</taxon>
        <taxon>Pseudomonadales</taxon>
        <taxon>Marinobacteraceae</taxon>
        <taxon>Marinobacter</taxon>
    </lineage>
</organism>
<keyword evidence="2" id="KW-1185">Reference proteome</keyword>
<evidence type="ECO:0000313" key="2">
    <source>
        <dbReference type="Proteomes" id="UP000231409"/>
    </source>
</evidence>
<sequence>MGVPQNVVLERGLLRVIERPVRPGEDNFAGWELAYDVAIDGHEVLHSFLSLHEALQFVDMVAPATAD</sequence>
<dbReference type="RefSeq" id="WP_099613801.1">
    <property type="nucleotide sequence ID" value="NZ_KZ319369.1"/>
</dbReference>